<name>A0AAN5C9Z9_9BILA</name>
<dbReference type="Proteomes" id="UP001328107">
    <property type="component" value="Unassembled WGS sequence"/>
</dbReference>
<gene>
    <name evidence="1" type="ORF">PMAYCL1PPCAC_05522</name>
</gene>
<accession>A0AAN5C9Z9</accession>
<sequence length="91" mass="9231">GSRGEGRPLLDAGLLSLPEILAGDICRRSLGDWSKWGEGVRCGVCLEAARAGARGGFHVTGRCGCTRFEGASASLSAAALFDFSSSSPSGA</sequence>
<proteinExistence type="predicted"/>
<dbReference type="EMBL" id="BTRK01000002">
    <property type="protein sequence ID" value="GMR35327.1"/>
    <property type="molecule type" value="Genomic_DNA"/>
</dbReference>
<dbReference type="AlphaFoldDB" id="A0AAN5C9Z9"/>
<protein>
    <submittedName>
        <fullName evidence="1">Uncharacterized protein</fullName>
    </submittedName>
</protein>
<comment type="caution">
    <text evidence="1">The sequence shown here is derived from an EMBL/GenBank/DDBJ whole genome shotgun (WGS) entry which is preliminary data.</text>
</comment>
<organism evidence="1 2">
    <name type="scientific">Pristionchus mayeri</name>
    <dbReference type="NCBI Taxonomy" id="1317129"/>
    <lineage>
        <taxon>Eukaryota</taxon>
        <taxon>Metazoa</taxon>
        <taxon>Ecdysozoa</taxon>
        <taxon>Nematoda</taxon>
        <taxon>Chromadorea</taxon>
        <taxon>Rhabditida</taxon>
        <taxon>Rhabditina</taxon>
        <taxon>Diplogasteromorpha</taxon>
        <taxon>Diplogasteroidea</taxon>
        <taxon>Neodiplogasteridae</taxon>
        <taxon>Pristionchus</taxon>
    </lineage>
</organism>
<feature type="non-terminal residue" evidence="1">
    <location>
        <position position="1"/>
    </location>
</feature>
<keyword evidence="2" id="KW-1185">Reference proteome</keyword>
<evidence type="ECO:0000313" key="2">
    <source>
        <dbReference type="Proteomes" id="UP001328107"/>
    </source>
</evidence>
<evidence type="ECO:0000313" key="1">
    <source>
        <dbReference type="EMBL" id="GMR35327.1"/>
    </source>
</evidence>
<reference evidence="2" key="1">
    <citation type="submission" date="2022-10" db="EMBL/GenBank/DDBJ databases">
        <title>Genome assembly of Pristionchus species.</title>
        <authorList>
            <person name="Yoshida K."/>
            <person name="Sommer R.J."/>
        </authorList>
    </citation>
    <scope>NUCLEOTIDE SEQUENCE [LARGE SCALE GENOMIC DNA]</scope>
    <source>
        <strain evidence="2">RS5460</strain>
    </source>
</reference>
<feature type="non-terminal residue" evidence="1">
    <location>
        <position position="91"/>
    </location>
</feature>